<evidence type="ECO:0000313" key="1">
    <source>
        <dbReference type="EMBL" id="GMR50447.1"/>
    </source>
</evidence>
<dbReference type="EMBL" id="BTRK01000004">
    <property type="protein sequence ID" value="GMR50447.1"/>
    <property type="molecule type" value="Genomic_DNA"/>
</dbReference>
<evidence type="ECO:0000313" key="2">
    <source>
        <dbReference type="Proteomes" id="UP001328107"/>
    </source>
</evidence>
<gene>
    <name evidence="1" type="ORF">PMAYCL1PPCAC_20642</name>
</gene>
<name>A0AAN5CTT3_9BILA</name>
<comment type="caution">
    <text evidence="1">The sequence shown here is derived from an EMBL/GenBank/DDBJ whole genome shotgun (WGS) entry which is preliminary data.</text>
</comment>
<reference evidence="2" key="1">
    <citation type="submission" date="2022-10" db="EMBL/GenBank/DDBJ databases">
        <title>Genome assembly of Pristionchus species.</title>
        <authorList>
            <person name="Yoshida K."/>
            <person name="Sommer R.J."/>
        </authorList>
    </citation>
    <scope>NUCLEOTIDE SEQUENCE [LARGE SCALE GENOMIC DNA]</scope>
    <source>
        <strain evidence="2">RS5460</strain>
    </source>
</reference>
<dbReference type="AlphaFoldDB" id="A0AAN5CTT3"/>
<proteinExistence type="predicted"/>
<dbReference type="Proteomes" id="UP001328107">
    <property type="component" value="Unassembled WGS sequence"/>
</dbReference>
<keyword evidence="2" id="KW-1185">Reference proteome</keyword>
<organism evidence="1 2">
    <name type="scientific">Pristionchus mayeri</name>
    <dbReference type="NCBI Taxonomy" id="1317129"/>
    <lineage>
        <taxon>Eukaryota</taxon>
        <taxon>Metazoa</taxon>
        <taxon>Ecdysozoa</taxon>
        <taxon>Nematoda</taxon>
        <taxon>Chromadorea</taxon>
        <taxon>Rhabditida</taxon>
        <taxon>Rhabditina</taxon>
        <taxon>Diplogasteromorpha</taxon>
        <taxon>Diplogasteroidea</taxon>
        <taxon>Neodiplogasteridae</taxon>
        <taxon>Pristionchus</taxon>
    </lineage>
</organism>
<feature type="non-terminal residue" evidence="1">
    <location>
        <position position="1"/>
    </location>
</feature>
<feature type="non-terminal residue" evidence="1">
    <location>
        <position position="113"/>
    </location>
</feature>
<accession>A0AAN5CTT3</accession>
<protein>
    <submittedName>
        <fullName evidence="1">Uncharacterized protein</fullName>
    </submittedName>
</protein>
<sequence>SEFFSSAANRPDFGSAGMSAELEEQRICAARAYCFTTLDIDVNAVTLPHGRAAQKFAYDLATKLVNPQTRRVMRDSLENHLDSVDAFHVINNRTYYRGAKKPNGLLQRLREAR</sequence>